<reference evidence="1" key="1">
    <citation type="submission" date="2024-12" db="EMBL/GenBank/DDBJ databases">
        <authorList>
            <person name="Wu N."/>
        </authorList>
    </citation>
    <scope>NUCLEOTIDE SEQUENCE</scope>
    <source>
        <strain evidence="1">P15</strain>
    </source>
</reference>
<evidence type="ECO:0000313" key="2">
    <source>
        <dbReference type="Proteomes" id="UP001631969"/>
    </source>
</evidence>
<gene>
    <name evidence="1" type="ORF">ACI1P1_04750</name>
</gene>
<comment type="caution">
    <text evidence="1">The sequence shown here is derived from an EMBL/GenBank/DDBJ whole genome shotgun (WGS) entry which is preliminary data.</text>
</comment>
<proteinExistence type="predicted"/>
<evidence type="ECO:0000313" key="1">
    <source>
        <dbReference type="EMBL" id="MFM9327607.1"/>
    </source>
</evidence>
<dbReference type="EMBL" id="JBJURJ010000003">
    <property type="protein sequence ID" value="MFM9327607.1"/>
    <property type="molecule type" value="Genomic_DNA"/>
</dbReference>
<dbReference type="Proteomes" id="UP001631969">
    <property type="component" value="Unassembled WGS sequence"/>
</dbReference>
<sequence>MDFMNSWSFRKKLLVGCYGLLGVAEILQLIKTFIMGHTFWEWLIQLVITFGIAFPLIRMIESKLTETVEHMTRVAMNVAKGDFSQKVRIESNDAFGDLGNALNQMIDKLRGILKDTTGIARQVSDTTISIRNKSQEFRDVLGQVAVSTNELAVGASSISEDVSDMTGSVRDIEGKVEAFANSARSMNDKSGLMITLVEKGRNAVEGQGMGMKSNIAATLAVAATIKELAVQAEGITKITRTIKDIAEQTNLLSLNASIEAARAGEHGRGFAVVAQQVRNLAEESTQATKEVFNLVNRIQTGVKEASENIKANEEIVNMQSGMIEETAQVFNEIVESIQYITESIHSFNQESVIMLDGARKISSAIENISAITQQSAAGTEEVSASMNEQIASIQDMTDQADKMSQVSSQMLRTIQIFRLD</sequence>
<accession>A0ACC7NTE4</accession>
<organism evidence="1 2">
    <name type="scientific">Paenibacillus mesotrionivorans</name>
    <dbReference type="NCBI Taxonomy" id="3160968"/>
    <lineage>
        <taxon>Bacteria</taxon>
        <taxon>Bacillati</taxon>
        <taxon>Bacillota</taxon>
        <taxon>Bacilli</taxon>
        <taxon>Bacillales</taxon>
        <taxon>Paenibacillaceae</taxon>
        <taxon>Paenibacillus</taxon>
    </lineage>
</organism>
<name>A0ACC7NTE4_9BACL</name>
<keyword evidence="2" id="KW-1185">Reference proteome</keyword>
<protein>
    <submittedName>
        <fullName evidence="1">Methyl-accepting chemotaxis protein</fullName>
    </submittedName>
</protein>